<evidence type="ECO:0000313" key="9">
    <source>
        <dbReference type="Proteomes" id="UP000504635"/>
    </source>
</evidence>
<keyword evidence="5 7" id="KW-0653">Protein transport</keyword>
<dbReference type="InterPro" id="IPR009851">
    <property type="entry name" value="Mod_r"/>
</dbReference>
<evidence type="ECO:0000256" key="5">
    <source>
        <dbReference type="ARBA" id="ARBA00022927"/>
    </source>
</evidence>
<dbReference type="InterPro" id="IPR029012">
    <property type="entry name" value="Helix_hairpin_bin_sf"/>
</dbReference>
<sequence>MSIAVLQFDAKRAVEQLEDLSNDDLDQIINNDEKFEEILLSLDQSYVKELEVEKENLIAQNKSMAEFNLSKEPELVEGREKLKNLYDDIEKITNIIEEKSQELKQKGGDISLETALALLQTAASEMEEESDSCAQKFLNGEIEIDEFLEQFAVKRKLMHTRLVKADKLSKILQLGDLSLLPSYINAPPVNINPGYFPGIPTSSPSSVPYPTGPLNMPMPSEINYFQNF</sequence>
<dbReference type="AlphaFoldDB" id="A0A6J2XJS1"/>
<dbReference type="PROSITE" id="PS51314">
    <property type="entry name" value="VPS37_C"/>
    <property type="match status" value="1"/>
</dbReference>
<dbReference type="OrthoDB" id="10004364at2759"/>
<evidence type="ECO:0000256" key="6">
    <source>
        <dbReference type="ARBA" id="ARBA00025010"/>
    </source>
</evidence>
<dbReference type="FunCoup" id="A0A6J2XJS1">
    <property type="interactions" value="524"/>
</dbReference>
<evidence type="ECO:0000256" key="3">
    <source>
        <dbReference type="ARBA" id="ARBA00022448"/>
    </source>
</evidence>
<dbReference type="CTD" id="79720"/>
<feature type="domain" description="VPS37 C-terminal" evidence="8">
    <location>
        <begin position="93"/>
        <end position="182"/>
    </location>
</feature>
<gene>
    <name evidence="10" type="primary">LOC115878526</name>
</gene>
<evidence type="ECO:0000256" key="1">
    <source>
        <dbReference type="ARBA" id="ARBA00004633"/>
    </source>
</evidence>
<dbReference type="GeneID" id="115878526"/>
<name>A0A6J2XJS1_SITOR</name>
<proteinExistence type="inferred from homology"/>
<accession>A0A6J2XJS1</accession>
<dbReference type="GO" id="GO:0006612">
    <property type="term" value="P:protein targeting to membrane"/>
    <property type="evidence" value="ECO:0007669"/>
    <property type="project" value="TreeGrafter"/>
</dbReference>
<reference evidence="10" key="1">
    <citation type="submission" date="2025-08" db="UniProtKB">
        <authorList>
            <consortium name="RefSeq"/>
        </authorList>
    </citation>
    <scope>IDENTIFICATION</scope>
    <source>
        <tissue evidence="10">Gonads</tissue>
    </source>
</reference>
<comment type="function">
    <text evidence="6">Component of the ESCRT-I complex, a regulator of vesicular trafficking process. Required for the sorting of endocytic ubiquitinated cargos into multivesicular bodies. May be involved in cell growth and differentiation.</text>
</comment>
<comment type="similarity">
    <text evidence="2">Belongs to the VPS37 family.</text>
</comment>
<dbReference type="GO" id="GO:0000813">
    <property type="term" value="C:ESCRT I complex"/>
    <property type="evidence" value="ECO:0007669"/>
    <property type="project" value="TreeGrafter"/>
</dbReference>
<evidence type="ECO:0000256" key="4">
    <source>
        <dbReference type="ARBA" id="ARBA00022753"/>
    </source>
</evidence>
<dbReference type="Proteomes" id="UP000504635">
    <property type="component" value="Unplaced"/>
</dbReference>
<protein>
    <submittedName>
        <fullName evidence="10">Vacuolar protein sorting-associated protein 37B</fullName>
    </submittedName>
</protein>
<keyword evidence="3 7" id="KW-0813">Transport</keyword>
<evidence type="ECO:0000256" key="7">
    <source>
        <dbReference type="PROSITE-ProRule" id="PRU00646"/>
    </source>
</evidence>
<dbReference type="KEGG" id="soy:115878526"/>
<comment type="subcellular location">
    <subcellularLocation>
        <location evidence="1">Late endosome membrane</location>
        <topology evidence="1">Peripheral membrane protein</topology>
    </subcellularLocation>
</comment>
<dbReference type="InParanoid" id="A0A6J2XJS1"/>
<dbReference type="PANTHER" id="PTHR13678:SF27">
    <property type="entry name" value="LD45836P"/>
    <property type="match status" value="1"/>
</dbReference>
<dbReference type="Gene3D" id="1.10.287.660">
    <property type="entry name" value="Helix hairpin bin"/>
    <property type="match status" value="1"/>
</dbReference>
<dbReference type="PANTHER" id="PTHR13678">
    <property type="entry name" value="VACUOLAR PROTEIN SORTING-ASSOCIATED PROTEIN 37"/>
    <property type="match status" value="1"/>
</dbReference>
<evidence type="ECO:0000313" key="10">
    <source>
        <dbReference type="RefSeq" id="XP_030750909.1"/>
    </source>
</evidence>
<dbReference type="GO" id="GO:0006623">
    <property type="term" value="P:protein targeting to vacuole"/>
    <property type="evidence" value="ECO:0007669"/>
    <property type="project" value="TreeGrafter"/>
</dbReference>
<keyword evidence="4" id="KW-0967">Endosome</keyword>
<dbReference type="RefSeq" id="XP_030750909.1">
    <property type="nucleotide sequence ID" value="XM_030895049.1"/>
</dbReference>
<keyword evidence="9" id="KW-1185">Reference proteome</keyword>
<evidence type="ECO:0000256" key="2">
    <source>
        <dbReference type="ARBA" id="ARBA00007617"/>
    </source>
</evidence>
<dbReference type="GO" id="GO:0043162">
    <property type="term" value="P:ubiquitin-dependent protein catabolic process via the multivesicular body sorting pathway"/>
    <property type="evidence" value="ECO:0007669"/>
    <property type="project" value="TreeGrafter"/>
</dbReference>
<dbReference type="Pfam" id="PF07200">
    <property type="entry name" value="Mod_r"/>
    <property type="match status" value="1"/>
</dbReference>
<organism evidence="9 10">
    <name type="scientific">Sitophilus oryzae</name>
    <name type="common">Rice weevil</name>
    <name type="synonym">Curculio oryzae</name>
    <dbReference type="NCBI Taxonomy" id="7048"/>
    <lineage>
        <taxon>Eukaryota</taxon>
        <taxon>Metazoa</taxon>
        <taxon>Ecdysozoa</taxon>
        <taxon>Arthropoda</taxon>
        <taxon>Hexapoda</taxon>
        <taxon>Insecta</taxon>
        <taxon>Pterygota</taxon>
        <taxon>Neoptera</taxon>
        <taxon>Endopterygota</taxon>
        <taxon>Coleoptera</taxon>
        <taxon>Polyphaga</taxon>
        <taxon>Cucujiformia</taxon>
        <taxon>Curculionidae</taxon>
        <taxon>Dryophthorinae</taxon>
        <taxon>Sitophilus</taxon>
    </lineage>
</organism>
<dbReference type="GO" id="GO:0031902">
    <property type="term" value="C:late endosome membrane"/>
    <property type="evidence" value="ECO:0007669"/>
    <property type="project" value="UniProtKB-SubCell"/>
</dbReference>
<evidence type="ECO:0000259" key="8">
    <source>
        <dbReference type="PROSITE" id="PS51314"/>
    </source>
</evidence>